<dbReference type="Gene3D" id="3.40.1190.20">
    <property type="match status" value="1"/>
</dbReference>
<dbReference type="GO" id="GO:0005524">
    <property type="term" value="F:ATP binding"/>
    <property type="evidence" value="ECO:0007669"/>
    <property type="project" value="UniProtKB-KW"/>
</dbReference>
<comment type="catalytic activity">
    <reaction evidence="6">
        <text>D-tagatofuranose 6-phosphate + ATP = D-tagatofuranose 1,6-bisphosphate + ADP + H(+)</text>
        <dbReference type="Rhea" id="RHEA:12420"/>
        <dbReference type="ChEBI" id="CHEBI:15378"/>
        <dbReference type="ChEBI" id="CHEBI:30616"/>
        <dbReference type="ChEBI" id="CHEBI:58694"/>
        <dbReference type="ChEBI" id="CHEBI:58695"/>
        <dbReference type="ChEBI" id="CHEBI:456216"/>
        <dbReference type="EC" id="2.7.1.144"/>
    </reaction>
</comment>
<evidence type="ECO:0000259" key="7">
    <source>
        <dbReference type="Pfam" id="PF00294"/>
    </source>
</evidence>
<dbReference type="PIRSF" id="PIRSF000535">
    <property type="entry name" value="1PFK/6PFK/LacC"/>
    <property type="match status" value="1"/>
</dbReference>
<dbReference type="PANTHER" id="PTHR46566">
    <property type="entry name" value="1-PHOSPHOFRUCTOKINASE-RELATED"/>
    <property type="match status" value="1"/>
</dbReference>
<evidence type="ECO:0000256" key="1">
    <source>
        <dbReference type="ARBA" id="ARBA00005380"/>
    </source>
</evidence>
<evidence type="ECO:0000256" key="4">
    <source>
        <dbReference type="ARBA" id="ARBA00022777"/>
    </source>
</evidence>
<dbReference type="UniPathway" id="UPA00704">
    <property type="reaction ID" value="UER00715"/>
</dbReference>
<dbReference type="InterPro" id="IPR029056">
    <property type="entry name" value="Ribokinase-like"/>
</dbReference>
<dbReference type="GO" id="GO:0005829">
    <property type="term" value="C:cytosol"/>
    <property type="evidence" value="ECO:0007669"/>
    <property type="project" value="TreeGrafter"/>
</dbReference>
<evidence type="ECO:0000256" key="6">
    <source>
        <dbReference type="PIRNR" id="PIRNR000535"/>
    </source>
</evidence>
<feature type="domain" description="Carbohydrate kinase PfkB" evidence="7">
    <location>
        <begin position="26"/>
        <end position="295"/>
    </location>
</feature>
<dbReference type="KEGG" id="vgu:HYG85_05075"/>
<keyword evidence="6" id="KW-0423">Lactose metabolism</keyword>
<proteinExistence type="inferred from homology"/>
<evidence type="ECO:0000256" key="3">
    <source>
        <dbReference type="ARBA" id="ARBA00022741"/>
    </source>
</evidence>
<gene>
    <name evidence="8" type="ORF">HYG85_05075</name>
</gene>
<dbReference type="GO" id="GO:2001059">
    <property type="term" value="P:D-tagatose 6-phosphate catabolic process"/>
    <property type="evidence" value="ECO:0007669"/>
    <property type="project" value="UniProtKB-UniPathway"/>
</dbReference>
<dbReference type="GO" id="GO:0005988">
    <property type="term" value="P:lactose metabolic process"/>
    <property type="evidence" value="ECO:0007669"/>
    <property type="project" value="UniProtKB-KW"/>
</dbReference>
<dbReference type="InterPro" id="IPR017583">
    <property type="entry name" value="Tagatose/fructose_Pkinase"/>
</dbReference>
<name>A0A8J8M8G6_9FIRM</name>
<comment type="similarity">
    <text evidence="1">Belongs to the carbohydrate kinase pfkB family.</text>
</comment>
<reference evidence="8 9" key="1">
    <citation type="submission" date="2020-07" db="EMBL/GenBank/DDBJ databases">
        <title>Vallitalea guaymasensis genome.</title>
        <authorList>
            <person name="Postec A."/>
        </authorList>
    </citation>
    <scope>NUCLEOTIDE SEQUENCE [LARGE SCALE GENOMIC DNA]</scope>
    <source>
        <strain evidence="8 9">Ra1766G1</strain>
    </source>
</reference>
<dbReference type="RefSeq" id="WP_113671930.1">
    <property type="nucleotide sequence ID" value="NZ_CP058561.1"/>
</dbReference>
<dbReference type="InterPro" id="IPR011611">
    <property type="entry name" value="PfkB_dom"/>
</dbReference>
<dbReference type="OrthoDB" id="2035481at2"/>
<accession>A0A8J8M8G6</accession>
<keyword evidence="2 6" id="KW-0808">Transferase</keyword>
<protein>
    <recommendedName>
        <fullName evidence="6">Tagatose-6-phosphate kinase</fullName>
        <ecNumber evidence="6">2.7.1.144</ecNumber>
    </recommendedName>
</protein>
<evidence type="ECO:0000313" key="9">
    <source>
        <dbReference type="Proteomes" id="UP000677305"/>
    </source>
</evidence>
<keyword evidence="5 6" id="KW-0067">ATP-binding</keyword>
<dbReference type="GO" id="GO:0008443">
    <property type="term" value="F:phosphofructokinase activity"/>
    <property type="evidence" value="ECO:0007669"/>
    <property type="project" value="TreeGrafter"/>
</dbReference>
<organism evidence="8 9">
    <name type="scientific">Vallitalea guaymasensis</name>
    <dbReference type="NCBI Taxonomy" id="1185412"/>
    <lineage>
        <taxon>Bacteria</taxon>
        <taxon>Bacillati</taxon>
        <taxon>Bacillota</taxon>
        <taxon>Clostridia</taxon>
        <taxon>Lachnospirales</taxon>
        <taxon>Vallitaleaceae</taxon>
        <taxon>Vallitalea</taxon>
    </lineage>
</organism>
<comment type="pathway">
    <text evidence="6">Carbohydrate metabolism; D-tagatose 6-phosphate degradation; D-glyceraldehyde 3-phosphate and glycerone phosphate from D-tagatose 6-phosphate: step 1/2.</text>
</comment>
<dbReference type="EC" id="2.7.1.144" evidence="6"/>
<evidence type="ECO:0000313" key="8">
    <source>
        <dbReference type="EMBL" id="QUH28322.1"/>
    </source>
</evidence>
<dbReference type="SUPFAM" id="SSF53613">
    <property type="entry name" value="Ribokinase-like"/>
    <property type="match status" value="1"/>
</dbReference>
<dbReference type="PANTHER" id="PTHR46566:SF1">
    <property type="entry name" value="1-PHOSPHOFRUCTOKINASE"/>
    <property type="match status" value="1"/>
</dbReference>
<sequence length="321" mass="36317">MIVTIALNPSINKLAVIDGLEVDGENKVQDYRISLGESPIYTAYIIKLLQGEPYVLGFLGGMGGRFIHNVMQKNRIKSDFVFNMGESKSIYRIVDSVNGTQTTLLDDNMLVDERDEKNLKHKLQNRIKDAKIMVLGGDMPRGTDFNLIEDISSVAKKHDIKVITALEGQNLRKSLNLKPYALKISDKNISDLVNVDTLTYDKYYVIKELYDILISNKIHYMLYDSNEGLYVLSKNKICKVILSETPEISDGIGASDSMVGAFAVSIERKYEQEKMAKLVMASSIAVKSSKYPTICNRKDIDYYNNKVKIVEIMNRKRGFIE</sequence>
<keyword evidence="3 6" id="KW-0547">Nucleotide-binding</keyword>
<dbReference type="Proteomes" id="UP000677305">
    <property type="component" value="Chromosome"/>
</dbReference>
<dbReference type="AlphaFoldDB" id="A0A8J8M8G6"/>
<dbReference type="Pfam" id="PF00294">
    <property type="entry name" value="PfkB"/>
    <property type="match status" value="1"/>
</dbReference>
<comment type="similarity">
    <text evidence="6">Belongs to the carbohydrate kinase PfkB family. LacC subfamily.</text>
</comment>
<dbReference type="GO" id="GO:0009024">
    <property type="term" value="F:tagatose-6-phosphate kinase activity"/>
    <property type="evidence" value="ECO:0007669"/>
    <property type="project" value="UniProtKB-EC"/>
</dbReference>
<keyword evidence="4" id="KW-0418">Kinase</keyword>
<evidence type="ECO:0000256" key="2">
    <source>
        <dbReference type="ARBA" id="ARBA00022679"/>
    </source>
</evidence>
<keyword evidence="9" id="KW-1185">Reference proteome</keyword>
<dbReference type="EMBL" id="CP058561">
    <property type="protein sequence ID" value="QUH28322.1"/>
    <property type="molecule type" value="Genomic_DNA"/>
</dbReference>
<evidence type="ECO:0000256" key="5">
    <source>
        <dbReference type="ARBA" id="ARBA00022840"/>
    </source>
</evidence>